<accession>A0ABX0ZLG6</accession>
<dbReference type="InterPro" id="IPR036117">
    <property type="entry name" value="DhaL_dom_sf"/>
</dbReference>
<dbReference type="Proteomes" id="UP000734511">
    <property type="component" value="Unassembled WGS sequence"/>
</dbReference>
<dbReference type="PANTHER" id="PTHR28629:SF4">
    <property type="entry name" value="TRIOKINASE_FMN CYCLASE"/>
    <property type="match status" value="1"/>
</dbReference>
<dbReference type="InterPro" id="IPR012737">
    <property type="entry name" value="DhaK_L_YcgS"/>
</dbReference>
<dbReference type="PANTHER" id="PTHR28629">
    <property type="entry name" value="TRIOKINASE/FMN CYCLASE"/>
    <property type="match status" value="1"/>
</dbReference>
<keyword evidence="2 4" id="KW-0418">Kinase</keyword>
<feature type="domain" description="DhaL" evidence="3">
    <location>
        <begin position="9"/>
        <end position="209"/>
    </location>
</feature>
<dbReference type="InterPro" id="IPR004007">
    <property type="entry name" value="DhaL_dom"/>
</dbReference>
<keyword evidence="1" id="KW-0808">Transferase</keyword>
<dbReference type="SUPFAM" id="SSF101473">
    <property type="entry name" value="DhaL-like"/>
    <property type="match status" value="1"/>
</dbReference>
<proteinExistence type="predicted"/>
<dbReference type="SMART" id="SM01120">
    <property type="entry name" value="Dak2"/>
    <property type="match status" value="1"/>
</dbReference>
<dbReference type="InterPro" id="IPR050861">
    <property type="entry name" value="Dihydroxyacetone_Kinase"/>
</dbReference>
<sequence length="213" mass="21755">MADHRLDARFVMRWIDILDRLVVEAEPQLTEFDAAIGDADHGANMTRATCACKAVLGDVPPLTTAAAFSEVGEALAQYIGGASGPLYGAIFLALGDSVPATTDIGAGDLVAGMREALISLHNLGAAVVGDKTMVDAIAPAVAELEQLVSVGAPFPEAVAAAAEAAARGARSTIPLRARKGRAAYLGPRSEGHQDPGATSSALLFEALRLAVGP</sequence>
<dbReference type="PROSITE" id="PS51480">
    <property type="entry name" value="DHAL"/>
    <property type="match status" value="1"/>
</dbReference>
<evidence type="ECO:0000313" key="5">
    <source>
        <dbReference type="Proteomes" id="UP000734511"/>
    </source>
</evidence>
<dbReference type="NCBIfam" id="TIGR02365">
    <property type="entry name" value="dha_L_ycgS"/>
    <property type="match status" value="1"/>
</dbReference>
<gene>
    <name evidence="4" type="primary">dhaL</name>
    <name evidence="4" type="ORF">HCN08_14710</name>
</gene>
<evidence type="ECO:0000256" key="2">
    <source>
        <dbReference type="ARBA" id="ARBA00022777"/>
    </source>
</evidence>
<dbReference type="Gene3D" id="1.25.40.340">
    <property type="match status" value="1"/>
</dbReference>
<dbReference type="EMBL" id="JAATEJ010000010">
    <property type="protein sequence ID" value="NJP44635.1"/>
    <property type="molecule type" value="Genomic_DNA"/>
</dbReference>
<evidence type="ECO:0000259" key="3">
    <source>
        <dbReference type="PROSITE" id="PS51480"/>
    </source>
</evidence>
<organism evidence="4 5">
    <name type="scientific">Actinacidiphila epipremni</name>
    <dbReference type="NCBI Taxonomy" id="2053013"/>
    <lineage>
        <taxon>Bacteria</taxon>
        <taxon>Bacillati</taxon>
        <taxon>Actinomycetota</taxon>
        <taxon>Actinomycetes</taxon>
        <taxon>Kitasatosporales</taxon>
        <taxon>Streptomycetaceae</taxon>
        <taxon>Actinacidiphila</taxon>
    </lineage>
</organism>
<dbReference type="GO" id="GO:0016301">
    <property type="term" value="F:kinase activity"/>
    <property type="evidence" value="ECO:0007669"/>
    <property type="project" value="UniProtKB-KW"/>
</dbReference>
<protein>
    <submittedName>
        <fullName evidence="4">Dihydroxyacetone kinase subunit L</fullName>
    </submittedName>
</protein>
<name>A0ABX0ZLG6_9ACTN</name>
<comment type="caution">
    <text evidence="4">The sequence shown here is derived from an EMBL/GenBank/DDBJ whole genome shotgun (WGS) entry which is preliminary data.</text>
</comment>
<evidence type="ECO:0000256" key="1">
    <source>
        <dbReference type="ARBA" id="ARBA00022679"/>
    </source>
</evidence>
<evidence type="ECO:0000313" key="4">
    <source>
        <dbReference type="EMBL" id="NJP44635.1"/>
    </source>
</evidence>
<dbReference type="Pfam" id="PF02734">
    <property type="entry name" value="Dak2"/>
    <property type="match status" value="1"/>
</dbReference>
<reference evidence="4 5" key="1">
    <citation type="submission" date="2020-03" db="EMBL/GenBank/DDBJ databases">
        <title>WGS of actinomycetes isolated from Thailand.</title>
        <authorList>
            <person name="Thawai C."/>
        </authorList>
    </citation>
    <scope>NUCLEOTIDE SEQUENCE [LARGE SCALE GENOMIC DNA]</scope>
    <source>
        <strain evidence="4 5">PRB2-1</strain>
    </source>
</reference>
<keyword evidence="5" id="KW-1185">Reference proteome</keyword>